<feature type="compositionally biased region" description="Basic and acidic residues" evidence="1">
    <location>
        <begin position="84"/>
        <end position="97"/>
    </location>
</feature>
<comment type="caution">
    <text evidence="2">The sequence shown here is derived from an EMBL/GenBank/DDBJ whole genome shotgun (WGS) entry which is preliminary data.</text>
</comment>
<dbReference type="Proteomes" id="UP001476798">
    <property type="component" value="Unassembled WGS sequence"/>
</dbReference>
<feature type="non-terminal residue" evidence="2">
    <location>
        <position position="104"/>
    </location>
</feature>
<evidence type="ECO:0000313" key="3">
    <source>
        <dbReference type="Proteomes" id="UP001476798"/>
    </source>
</evidence>
<organism evidence="2 3">
    <name type="scientific">Goodea atripinnis</name>
    <dbReference type="NCBI Taxonomy" id="208336"/>
    <lineage>
        <taxon>Eukaryota</taxon>
        <taxon>Metazoa</taxon>
        <taxon>Chordata</taxon>
        <taxon>Craniata</taxon>
        <taxon>Vertebrata</taxon>
        <taxon>Euteleostomi</taxon>
        <taxon>Actinopterygii</taxon>
        <taxon>Neopterygii</taxon>
        <taxon>Teleostei</taxon>
        <taxon>Neoteleostei</taxon>
        <taxon>Acanthomorphata</taxon>
        <taxon>Ovalentaria</taxon>
        <taxon>Atherinomorphae</taxon>
        <taxon>Cyprinodontiformes</taxon>
        <taxon>Goodeidae</taxon>
        <taxon>Goodea</taxon>
    </lineage>
</organism>
<dbReference type="EMBL" id="JAHRIO010055809">
    <property type="protein sequence ID" value="MEQ2176825.1"/>
    <property type="molecule type" value="Genomic_DNA"/>
</dbReference>
<keyword evidence="3" id="KW-1185">Reference proteome</keyword>
<sequence>MLSGSLSTHNGSGGGNINVTVRRVTSAKGWGEPIICNFSVQLPHRPVWSAVLASRTAAELFSDDGAPPGPEHDGLPSVALGAQQRHDYQPGPRHEEYPLYFSSA</sequence>
<name>A0ABV0NZE9_9TELE</name>
<reference evidence="2 3" key="1">
    <citation type="submission" date="2021-06" db="EMBL/GenBank/DDBJ databases">
        <authorList>
            <person name="Palmer J.M."/>
        </authorList>
    </citation>
    <scope>NUCLEOTIDE SEQUENCE [LARGE SCALE GENOMIC DNA]</scope>
    <source>
        <strain evidence="2 3">GA_2019</strain>
        <tissue evidence="2">Muscle</tissue>
    </source>
</reference>
<gene>
    <name evidence="2" type="ORF">GOODEAATRI_032170</name>
</gene>
<evidence type="ECO:0000256" key="1">
    <source>
        <dbReference type="SAM" id="MobiDB-lite"/>
    </source>
</evidence>
<evidence type="ECO:0000313" key="2">
    <source>
        <dbReference type="EMBL" id="MEQ2176825.1"/>
    </source>
</evidence>
<accession>A0ABV0NZE9</accession>
<protein>
    <submittedName>
        <fullName evidence="2">Uncharacterized protein</fullName>
    </submittedName>
</protein>
<feature type="region of interest" description="Disordered" evidence="1">
    <location>
        <begin position="62"/>
        <end position="104"/>
    </location>
</feature>
<proteinExistence type="predicted"/>